<feature type="transmembrane region" description="Helical" evidence="1">
    <location>
        <begin position="7"/>
        <end position="28"/>
    </location>
</feature>
<organism evidence="3 4">
    <name type="scientific">Faecalibacillus faecis</name>
    <dbReference type="NCBI Taxonomy" id="1982628"/>
    <lineage>
        <taxon>Bacteria</taxon>
        <taxon>Bacillati</taxon>
        <taxon>Bacillota</taxon>
        <taxon>Erysipelotrichia</taxon>
        <taxon>Erysipelotrichales</taxon>
        <taxon>Coprobacillaceae</taxon>
        <taxon>Faecalibacillus</taxon>
    </lineage>
</organism>
<evidence type="ECO:0000259" key="2">
    <source>
        <dbReference type="Pfam" id="PF13349"/>
    </source>
</evidence>
<dbReference type="GeneID" id="77471442"/>
<evidence type="ECO:0000256" key="1">
    <source>
        <dbReference type="SAM" id="Phobius"/>
    </source>
</evidence>
<reference evidence="4" key="1">
    <citation type="submission" date="2018-03" db="EMBL/GenBank/DDBJ databases">
        <title>Lachnoclostridium SNUG30370 gen.nov., sp.nov., isolated from human faeces.</title>
        <authorList>
            <person name="Seo B."/>
            <person name="Jeon K."/>
            <person name="Ko G."/>
        </authorList>
    </citation>
    <scope>NUCLEOTIDE SEQUENCE [LARGE SCALE GENOMIC DNA]</scope>
    <source>
        <strain evidence="4">SNUG30370</strain>
    </source>
</reference>
<keyword evidence="1" id="KW-1133">Transmembrane helix</keyword>
<proteinExistence type="predicted"/>
<keyword evidence="1" id="KW-0472">Membrane</keyword>
<accession>A0A2T3FVZ5</accession>
<dbReference type="Pfam" id="PF13349">
    <property type="entry name" value="DUF4097"/>
    <property type="match status" value="1"/>
</dbReference>
<dbReference type="InterPro" id="IPR025164">
    <property type="entry name" value="Toastrack_DUF4097"/>
</dbReference>
<name>A0A2T3FVZ5_9FIRM</name>
<evidence type="ECO:0000313" key="3">
    <source>
        <dbReference type="EMBL" id="PST39454.1"/>
    </source>
</evidence>
<dbReference type="RefSeq" id="WP_106988455.1">
    <property type="nucleotide sequence ID" value="NZ_DAWBWI010000269.1"/>
</dbReference>
<keyword evidence="4" id="KW-1185">Reference proteome</keyword>
<evidence type="ECO:0000313" key="4">
    <source>
        <dbReference type="Proteomes" id="UP000241201"/>
    </source>
</evidence>
<dbReference type="EMBL" id="PYLP01000014">
    <property type="protein sequence ID" value="PST39454.1"/>
    <property type="molecule type" value="Genomic_DNA"/>
</dbReference>
<keyword evidence="1" id="KW-0812">Transmembrane</keyword>
<dbReference type="Proteomes" id="UP000241201">
    <property type="component" value="Unassembled WGS sequence"/>
</dbReference>
<comment type="caution">
    <text evidence="3">The sequence shown here is derived from an EMBL/GenBank/DDBJ whole genome shotgun (WGS) entry which is preliminary data.</text>
</comment>
<feature type="domain" description="DUF4097" evidence="2">
    <location>
        <begin position="48"/>
        <end position="234"/>
    </location>
</feature>
<sequence>MKIYKSIAFASLVIGTVLCIVGFFMNGISELPDETQKLSKYVTIRSFGKARNVSMEMRVDDSCDLSLELSAVNGTIKYYDGEVIKVEADNVDRDYEFKYDGVKANISFDGVNNKKQAGNVTLYLPRNIRFNEVGLDFDATNITMEALQCTQLDLESDSSKATIKRLQVDGKTSVDNDTGDLRLNYLNTDSFDIENDMGNVEVTMAGARNQYHVDKDGNMSSIHVSKTDEVVGNKNITIDTDLGNVSIHFEGE</sequence>
<dbReference type="AlphaFoldDB" id="A0A2T3FVZ5"/>
<protein>
    <recommendedName>
        <fullName evidence="2">DUF4097 domain-containing protein</fullName>
    </recommendedName>
</protein>
<gene>
    <name evidence="3" type="ORF">C7U55_10085</name>
</gene>